<dbReference type="SUPFAM" id="SSF52467">
    <property type="entry name" value="DHS-like NAD/FAD-binding domain"/>
    <property type="match status" value="1"/>
</dbReference>
<evidence type="ECO:0000313" key="1">
    <source>
        <dbReference type="EMBL" id="HFI91645.1"/>
    </source>
</evidence>
<dbReference type="Pfam" id="PF13289">
    <property type="entry name" value="SIR2_2"/>
    <property type="match status" value="1"/>
</dbReference>
<protein>
    <recommendedName>
        <fullName evidence="2">SIR2-like domain-containing protein</fullName>
    </recommendedName>
</protein>
<comment type="caution">
    <text evidence="1">The sequence shown here is derived from an EMBL/GenBank/DDBJ whole genome shotgun (WGS) entry which is preliminary data.</text>
</comment>
<evidence type="ECO:0008006" key="2">
    <source>
        <dbReference type="Google" id="ProtNLM"/>
    </source>
</evidence>
<organism evidence="1">
    <name type="scientific">Ignavibacterium album</name>
    <dbReference type="NCBI Taxonomy" id="591197"/>
    <lineage>
        <taxon>Bacteria</taxon>
        <taxon>Pseudomonadati</taxon>
        <taxon>Ignavibacteriota</taxon>
        <taxon>Ignavibacteria</taxon>
        <taxon>Ignavibacteriales</taxon>
        <taxon>Ignavibacteriaceae</taxon>
        <taxon>Ignavibacterium</taxon>
    </lineage>
</organism>
<sequence>MHDSYLNINEIVSSSDLDKLNELIKIIRDGKCIAFVGAGLSKSANYKDWEEAIKGKNGLIEYVFENKDLDKIDKSKKLIDLAEDCKKHNFDRYRDYLLKEYGRRAAPYVYHPNHQQIWKIPFHCIFTTNFDPCLYDAGRSLNILSRVFCYPLFSIPPLEKSLNHLHGLAFDTGDDIEYIDTIIFAQSEYTNAYKGPNNYLKDLLHFSMLKYTIFFTGFSMKDPFIFDIFKDIYQNIRYRSEEVNKKLNVQIPISKHYILFPHGEPDQELLTDLRLLNINVINYNPINNNFVGQDYILHYLLSESSGNIIKMPSLKDSII</sequence>
<dbReference type="InterPro" id="IPR029035">
    <property type="entry name" value="DHS-like_NAD/FAD-binding_dom"/>
</dbReference>
<proteinExistence type="predicted"/>
<dbReference type="AlphaFoldDB" id="A0A7V2ZKL4"/>
<accession>A0A7V2ZKL4</accession>
<gene>
    <name evidence="1" type="ORF">ENS31_09000</name>
</gene>
<reference evidence="1" key="1">
    <citation type="journal article" date="2020" name="mSystems">
        <title>Genome- and Community-Level Interaction Insights into Carbon Utilization and Element Cycling Functions of Hydrothermarchaeota in Hydrothermal Sediment.</title>
        <authorList>
            <person name="Zhou Z."/>
            <person name="Liu Y."/>
            <person name="Xu W."/>
            <person name="Pan J."/>
            <person name="Luo Z.H."/>
            <person name="Li M."/>
        </authorList>
    </citation>
    <scope>NUCLEOTIDE SEQUENCE [LARGE SCALE GENOMIC DNA]</scope>
    <source>
        <strain evidence="1">SpSt-479</strain>
    </source>
</reference>
<dbReference type="EMBL" id="DSUJ01000008">
    <property type="protein sequence ID" value="HFI91645.1"/>
    <property type="molecule type" value="Genomic_DNA"/>
</dbReference>
<name>A0A7V2ZKL4_9BACT</name>